<sequence>MNASVMIPKGFGGLTNLRTLLGFPIRMDMDGSSWCSLGEIGPLSQLRKLTLHGLQNVPASSLAEMARISSKERLDYLELHWSSSGWMELRDEIEKQQQQHAAEEVLEKLCPPPRIQHLRIQGYFGRMLPNWMMVPNAAIEAFKSLMILALWDLCCCTKLPDGLRQLPSLKTLSIRDAQAIQSIGFEFQASSSLTAVGGTTVTSVAFPNLTHLALEELCEWEEWDWEEQATVDVTAGTMAMPCLERLHMTNCKLNSLPPGLANIKRHALMGLYLYKITNLAFVENFLSVVELDVFDCPELKRISGLSRLHKSRIIRCSNLEVLEGVPALDSLVLEDATMEALPGYLQGVNPRYLELNCNKKLYESLSAPSTSAEWNKISHIGNRDISWIQWRSQN</sequence>
<dbReference type="Proteomes" id="UP000823388">
    <property type="component" value="Chromosome 8K"/>
</dbReference>
<evidence type="ECO:0000313" key="2">
    <source>
        <dbReference type="EMBL" id="KAG2564249.1"/>
    </source>
</evidence>
<feature type="domain" description="R13L1/DRL21-like LRR repeat region" evidence="1">
    <location>
        <begin position="38"/>
        <end position="176"/>
    </location>
</feature>
<name>A0A8T0PUU9_PANVG</name>
<comment type="caution">
    <text evidence="2">The sequence shown here is derived from an EMBL/GenBank/DDBJ whole genome shotgun (WGS) entry which is preliminary data.</text>
</comment>
<dbReference type="InterPro" id="IPR056789">
    <property type="entry name" value="LRR_R13L1-DRL21"/>
</dbReference>
<organism evidence="2 3">
    <name type="scientific">Panicum virgatum</name>
    <name type="common">Blackwell switchgrass</name>
    <dbReference type="NCBI Taxonomy" id="38727"/>
    <lineage>
        <taxon>Eukaryota</taxon>
        <taxon>Viridiplantae</taxon>
        <taxon>Streptophyta</taxon>
        <taxon>Embryophyta</taxon>
        <taxon>Tracheophyta</taxon>
        <taxon>Spermatophyta</taxon>
        <taxon>Magnoliopsida</taxon>
        <taxon>Liliopsida</taxon>
        <taxon>Poales</taxon>
        <taxon>Poaceae</taxon>
        <taxon>PACMAD clade</taxon>
        <taxon>Panicoideae</taxon>
        <taxon>Panicodae</taxon>
        <taxon>Paniceae</taxon>
        <taxon>Panicinae</taxon>
        <taxon>Panicum</taxon>
        <taxon>Panicum sect. Hiantes</taxon>
    </lineage>
</organism>
<dbReference type="PANTHER" id="PTHR47186">
    <property type="entry name" value="LEUCINE-RICH REPEAT-CONTAINING PROTEIN 57"/>
    <property type="match status" value="1"/>
</dbReference>
<dbReference type="Gene3D" id="3.80.10.10">
    <property type="entry name" value="Ribonuclease Inhibitor"/>
    <property type="match status" value="2"/>
</dbReference>
<protein>
    <recommendedName>
        <fullName evidence="1">R13L1/DRL21-like LRR repeat region domain-containing protein</fullName>
    </recommendedName>
</protein>
<dbReference type="Pfam" id="PF25019">
    <property type="entry name" value="LRR_R13L1-DRL21"/>
    <property type="match status" value="1"/>
</dbReference>
<dbReference type="SUPFAM" id="SSF52058">
    <property type="entry name" value="L domain-like"/>
    <property type="match status" value="1"/>
</dbReference>
<dbReference type="EMBL" id="CM029051">
    <property type="protein sequence ID" value="KAG2564249.1"/>
    <property type="molecule type" value="Genomic_DNA"/>
</dbReference>
<dbReference type="PANTHER" id="PTHR47186:SF49">
    <property type="entry name" value="NB-ARC DOMAIN-CONTAINING PROTEIN"/>
    <property type="match status" value="1"/>
</dbReference>
<evidence type="ECO:0000313" key="3">
    <source>
        <dbReference type="Proteomes" id="UP000823388"/>
    </source>
</evidence>
<evidence type="ECO:0000259" key="1">
    <source>
        <dbReference type="Pfam" id="PF25019"/>
    </source>
</evidence>
<reference evidence="2" key="1">
    <citation type="submission" date="2020-05" db="EMBL/GenBank/DDBJ databases">
        <title>WGS assembly of Panicum virgatum.</title>
        <authorList>
            <person name="Lovell J.T."/>
            <person name="Jenkins J."/>
            <person name="Shu S."/>
            <person name="Juenger T.E."/>
            <person name="Schmutz J."/>
        </authorList>
    </citation>
    <scope>NUCLEOTIDE SEQUENCE</scope>
    <source>
        <strain evidence="2">AP13</strain>
    </source>
</reference>
<keyword evidence="3" id="KW-1185">Reference proteome</keyword>
<gene>
    <name evidence="2" type="ORF">PVAP13_8KG346100</name>
</gene>
<dbReference type="InterPro" id="IPR032675">
    <property type="entry name" value="LRR_dom_sf"/>
</dbReference>
<accession>A0A8T0PUU9</accession>
<proteinExistence type="predicted"/>
<dbReference type="AlphaFoldDB" id="A0A8T0PUU9"/>